<evidence type="ECO:0000259" key="5">
    <source>
        <dbReference type="PROSITE" id="PS50931"/>
    </source>
</evidence>
<keyword evidence="2" id="KW-0805">Transcription regulation</keyword>
<keyword evidence="7" id="KW-1185">Reference proteome</keyword>
<evidence type="ECO:0000256" key="1">
    <source>
        <dbReference type="ARBA" id="ARBA00009437"/>
    </source>
</evidence>
<dbReference type="Proteomes" id="UP000654367">
    <property type="component" value="Unassembled WGS sequence"/>
</dbReference>
<dbReference type="PROSITE" id="PS50931">
    <property type="entry name" value="HTH_LYSR"/>
    <property type="match status" value="1"/>
</dbReference>
<sequence>MPDLNGMMLFAAVVRAKGFSQAARDIGQPKSTISRKVAQLEEQLGVRLLQRDTRNLSLTQVGALFYQHCDSISHEIEAAKAIIENTHTDISGSLRIAIPVSFSQDVIGHLCSSFMRLYPNIELDIQFTDNDVGLVGEGYDIAIKYGPLQSSDLVARLLFERQPILVASPGYIKKYNSPATPQELAQHNGILLGTTLSAPIWPLGKGNRKMMATFKRKVRVNSASMVKRLALDDYGIAMLSNTSCKQELASGSLVPILQEWPMESFKVYGVYSSRRQLASNISAFLDFFTKRYTSQESLHSMMGQSN</sequence>
<dbReference type="Pfam" id="PF03466">
    <property type="entry name" value="LysR_substrate"/>
    <property type="match status" value="1"/>
</dbReference>
<gene>
    <name evidence="6" type="ORF">GCM10009409_14290</name>
</gene>
<dbReference type="InterPro" id="IPR005119">
    <property type="entry name" value="LysR_subst-bd"/>
</dbReference>
<dbReference type="SUPFAM" id="SSF46785">
    <property type="entry name" value="Winged helix' DNA-binding domain"/>
    <property type="match status" value="1"/>
</dbReference>
<protein>
    <submittedName>
        <fullName evidence="6">LysR family transcriptional regulator</fullName>
    </submittedName>
</protein>
<dbReference type="InterPro" id="IPR036388">
    <property type="entry name" value="WH-like_DNA-bd_sf"/>
</dbReference>
<dbReference type="PANTHER" id="PTHR30537:SF68">
    <property type="entry name" value="TRANSCRIPTIONAL REGULATOR-RELATED"/>
    <property type="match status" value="1"/>
</dbReference>
<name>A0ABQ2Q4T7_9GAMM</name>
<dbReference type="RefSeq" id="WP_188918757.1">
    <property type="nucleotide sequence ID" value="NZ_BMQV01000010.1"/>
</dbReference>
<dbReference type="InterPro" id="IPR000847">
    <property type="entry name" value="LysR_HTH_N"/>
</dbReference>
<keyword evidence="3" id="KW-0238">DNA-binding</keyword>
<dbReference type="SUPFAM" id="SSF53850">
    <property type="entry name" value="Periplasmic binding protein-like II"/>
    <property type="match status" value="1"/>
</dbReference>
<evidence type="ECO:0000256" key="4">
    <source>
        <dbReference type="ARBA" id="ARBA00023163"/>
    </source>
</evidence>
<dbReference type="EMBL" id="BMQV01000010">
    <property type="protein sequence ID" value="GGP48726.1"/>
    <property type="molecule type" value="Genomic_DNA"/>
</dbReference>
<evidence type="ECO:0000313" key="6">
    <source>
        <dbReference type="EMBL" id="GGP48726.1"/>
    </source>
</evidence>
<comment type="caution">
    <text evidence="6">The sequence shown here is derived from an EMBL/GenBank/DDBJ whole genome shotgun (WGS) entry which is preliminary data.</text>
</comment>
<evidence type="ECO:0000313" key="7">
    <source>
        <dbReference type="Proteomes" id="UP000654367"/>
    </source>
</evidence>
<dbReference type="Gene3D" id="1.10.10.10">
    <property type="entry name" value="Winged helix-like DNA-binding domain superfamily/Winged helix DNA-binding domain"/>
    <property type="match status" value="1"/>
</dbReference>
<dbReference type="InterPro" id="IPR058163">
    <property type="entry name" value="LysR-type_TF_proteobact-type"/>
</dbReference>
<evidence type="ECO:0000256" key="2">
    <source>
        <dbReference type="ARBA" id="ARBA00023015"/>
    </source>
</evidence>
<dbReference type="PANTHER" id="PTHR30537">
    <property type="entry name" value="HTH-TYPE TRANSCRIPTIONAL REGULATOR"/>
    <property type="match status" value="1"/>
</dbReference>
<dbReference type="CDD" id="cd08422">
    <property type="entry name" value="PBP2_CrgA_like"/>
    <property type="match status" value="1"/>
</dbReference>
<accession>A0ABQ2Q4T7</accession>
<keyword evidence="4" id="KW-0804">Transcription</keyword>
<feature type="domain" description="HTH lysR-type" evidence="5">
    <location>
        <begin position="2"/>
        <end position="59"/>
    </location>
</feature>
<proteinExistence type="inferred from homology"/>
<dbReference type="Gene3D" id="3.40.190.290">
    <property type="match status" value="1"/>
</dbReference>
<organism evidence="6 7">
    <name type="scientific">Shewanella saliphila</name>
    <dbReference type="NCBI Taxonomy" id="2282698"/>
    <lineage>
        <taxon>Bacteria</taxon>
        <taxon>Pseudomonadati</taxon>
        <taxon>Pseudomonadota</taxon>
        <taxon>Gammaproteobacteria</taxon>
        <taxon>Alteromonadales</taxon>
        <taxon>Shewanellaceae</taxon>
        <taxon>Shewanella</taxon>
    </lineage>
</organism>
<dbReference type="InterPro" id="IPR036390">
    <property type="entry name" value="WH_DNA-bd_sf"/>
</dbReference>
<dbReference type="Pfam" id="PF00126">
    <property type="entry name" value="HTH_1"/>
    <property type="match status" value="1"/>
</dbReference>
<evidence type="ECO:0000256" key="3">
    <source>
        <dbReference type="ARBA" id="ARBA00023125"/>
    </source>
</evidence>
<comment type="similarity">
    <text evidence="1">Belongs to the LysR transcriptional regulatory family.</text>
</comment>
<reference evidence="7" key="1">
    <citation type="journal article" date="2019" name="Int. J. Syst. Evol. Microbiol.">
        <title>The Global Catalogue of Microorganisms (GCM) 10K type strain sequencing project: providing services to taxonomists for standard genome sequencing and annotation.</title>
        <authorList>
            <consortium name="The Broad Institute Genomics Platform"/>
            <consortium name="The Broad Institute Genome Sequencing Center for Infectious Disease"/>
            <person name="Wu L."/>
            <person name="Ma J."/>
        </authorList>
    </citation>
    <scope>NUCLEOTIDE SEQUENCE [LARGE SCALE GENOMIC DNA]</scope>
    <source>
        <strain evidence="7">JCM 32304</strain>
    </source>
</reference>